<sequence>MAIKSTIRFRPAETADAATIRNIVRAAYAKWVPVIGREPLPMRADYDKAVAEHPFELAVEDGRIVGMIETTLADDHLWIENVCVAPEAQGRGIGRLLLERAETKAREAGRPELRLLTNGAFEANVSLYKRHGYTIDREEPFMNGVTVYMSKRLA</sequence>
<organism evidence="1 2">
    <name type="scientific">Mesorhizobium australicum</name>
    <dbReference type="NCBI Taxonomy" id="536018"/>
    <lineage>
        <taxon>Bacteria</taxon>
        <taxon>Pseudomonadati</taxon>
        <taxon>Pseudomonadota</taxon>
        <taxon>Alphaproteobacteria</taxon>
        <taxon>Hyphomicrobiales</taxon>
        <taxon>Phyllobacteriaceae</taxon>
        <taxon>Mesorhizobium</taxon>
    </lineage>
</organism>
<reference evidence="1 2" key="1">
    <citation type="journal article" date="2024" name="Proc. Natl. Acad. Sci. U.S.A.">
        <title>The evolutionary genomics of adaptation to stress in wild rhizobium bacteria.</title>
        <authorList>
            <person name="Kehlet-Delgado H."/>
            <person name="Montoya A.P."/>
            <person name="Jensen K.T."/>
            <person name="Wendlandt C.E."/>
            <person name="Dexheimer C."/>
            <person name="Roberts M."/>
            <person name="Torres Martinez L."/>
            <person name="Friesen M.L."/>
            <person name="Griffitts J.S."/>
            <person name="Porter S.S."/>
        </authorList>
    </citation>
    <scope>NUCLEOTIDE SEQUENCE [LARGE SCALE GENOMIC DNA]</scope>
    <source>
        <strain evidence="1 2">M0468</strain>
    </source>
</reference>
<accession>A0ACC6SW91</accession>
<evidence type="ECO:0000313" key="2">
    <source>
        <dbReference type="Proteomes" id="UP001480082"/>
    </source>
</evidence>
<gene>
    <name evidence="1" type="ORF">NKI81_08090</name>
</gene>
<keyword evidence="2" id="KW-1185">Reference proteome</keyword>
<proteinExistence type="predicted"/>
<dbReference type="Proteomes" id="UP001480082">
    <property type="component" value="Unassembled WGS sequence"/>
</dbReference>
<protein>
    <submittedName>
        <fullName evidence="1">GNAT family N-acetyltransferase</fullName>
    </submittedName>
</protein>
<dbReference type="EMBL" id="JAMYRI010000004">
    <property type="protein sequence ID" value="MER9283922.1"/>
    <property type="molecule type" value="Genomic_DNA"/>
</dbReference>
<evidence type="ECO:0000313" key="1">
    <source>
        <dbReference type="EMBL" id="MER9283922.1"/>
    </source>
</evidence>
<name>A0ACC6SW91_9HYPH</name>
<comment type="caution">
    <text evidence="1">The sequence shown here is derived from an EMBL/GenBank/DDBJ whole genome shotgun (WGS) entry which is preliminary data.</text>
</comment>